<dbReference type="Gene3D" id="1.25.40.20">
    <property type="entry name" value="Ankyrin repeat-containing domain"/>
    <property type="match status" value="2"/>
</dbReference>
<evidence type="ECO:0000313" key="6">
    <source>
        <dbReference type="EMBL" id="MBI5251287.1"/>
    </source>
</evidence>
<comment type="caution">
    <text evidence="6">The sequence shown here is derived from an EMBL/GenBank/DDBJ whole genome shotgun (WGS) entry which is preliminary data.</text>
</comment>
<dbReference type="PROSITE" id="PS50297">
    <property type="entry name" value="ANK_REP_REGION"/>
    <property type="match status" value="2"/>
</dbReference>
<feature type="region of interest" description="Disordered" evidence="4">
    <location>
        <begin position="130"/>
        <end position="150"/>
    </location>
</feature>
<feature type="repeat" description="ANK" evidence="3">
    <location>
        <begin position="66"/>
        <end position="98"/>
    </location>
</feature>
<reference evidence="6" key="1">
    <citation type="submission" date="2020-07" db="EMBL/GenBank/DDBJ databases">
        <title>Huge and variable diversity of episymbiotic CPR bacteria and DPANN archaea in groundwater ecosystems.</title>
        <authorList>
            <person name="He C.Y."/>
            <person name="Keren R."/>
            <person name="Whittaker M."/>
            <person name="Farag I.F."/>
            <person name="Doudna J."/>
            <person name="Cate J.H.D."/>
            <person name="Banfield J.F."/>
        </authorList>
    </citation>
    <scope>NUCLEOTIDE SEQUENCE</scope>
    <source>
        <strain evidence="6">NC_groundwater_1664_Pr3_B-0.1um_52_9</strain>
    </source>
</reference>
<dbReference type="PANTHER" id="PTHR24171">
    <property type="entry name" value="ANKYRIN REPEAT DOMAIN-CONTAINING PROTEIN 39-RELATED"/>
    <property type="match status" value="1"/>
</dbReference>
<evidence type="ECO:0000256" key="5">
    <source>
        <dbReference type="SAM" id="Phobius"/>
    </source>
</evidence>
<dbReference type="EMBL" id="JACRDE010000457">
    <property type="protein sequence ID" value="MBI5251287.1"/>
    <property type="molecule type" value="Genomic_DNA"/>
</dbReference>
<dbReference type="Pfam" id="PF12796">
    <property type="entry name" value="Ank_2"/>
    <property type="match status" value="1"/>
</dbReference>
<keyword evidence="2 3" id="KW-0040">ANK repeat</keyword>
<gene>
    <name evidence="6" type="ORF">HY912_17500</name>
</gene>
<sequence length="415" mass="43685">MGEQYTGSTRVFSLQKMGELLDQGVPLESIDKDGKTFLRHACADGKSDIAESLLNRGADPNSRDNEGKTPLMSASMTGRFKIVNLLLQYGADPKVETPSGDSALKMAQRWGKKEIVQALLESIEQGPALRPVTASGTTSEQSTHAPVESTVAEPIPEKRKEVPVSEIAAPPSVVEAEVVHAVVKPVAGRETPTSGETGAASITMTVVDVTVRQPEPPVQQDDFKMPELTTDEYIQALEKMKQSPKDRIGILGSLGATGLGAAAGAAASGSIAAALGITTLLGSSTLGSIVGGVLVTTTPVGWVIGSAAAAAAIGYGVSKLIRSGARADVIKEMNMNDLHEEIEKRIAAAEKTGVVEEKFKGLVESLQLLVRNNRISQSDCTELLAGVEGGFISYEYAFGTVEKLSQQQEVRTDAQ</sequence>
<dbReference type="InterPro" id="IPR002110">
    <property type="entry name" value="Ankyrin_rpt"/>
</dbReference>
<proteinExistence type="predicted"/>
<evidence type="ECO:0000256" key="1">
    <source>
        <dbReference type="ARBA" id="ARBA00022737"/>
    </source>
</evidence>
<evidence type="ECO:0000256" key="2">
    <source>
        <dbReference type="ARBA" id="ARBA00023043"/>
    </source>
</evidence>
<evidence type="ECO:0000256" key="4">
    <source>
        <dbReference type="SAM" id="MobiDB-lite"/>
    </source>
</evidence>
<dbReference type="Proteomes" id="UP000807825">
    <property type="component" value="Unassembled WGS sequence"/>
</dbReference>
<dbReference type="SMART" id="SM00248">
    <property type="entry name" value="ANK"/>
    <property type="match status" value="3"/>
</dbReference>
<feature type="transmembrane region" description="Helical" evidence="5">
    <location>
        <begin position="248"/>
        <end position="277"/>
    </location>
</feature>
<keyword evidence="5" id="KW-1133">Transmembrane helix</keyword>
<feature type="compositionally biased region" description="Polar residues" evidence="4">
    <location>
        <begin position="134"/>
        <end position="144"/>
    </location>
</feature>
<dbReference type="SUPFAM" id="SSF48403">
    <property type="entry name" value="Ankyrin repeat"/>
    <property type="match status" value="1"/>
</dbReference>
<accession>A0A9D6V974</accession>
<organism evidence="6 7">
    <name type="scientific">Desulfomonile tiedjei</name>
    <dbReference type="NCBI Taxonomy" id="2358"/>
    <lineage>
        <taxon>Bacteria</taxon>
        <taxon>Pseudomonadati</taxon>
        <taxon>Thermodesulfobacteriota</taxon>
        <taxon>Desulfomonilia</taxon>
        <taxon>Desulfomonilales</taxon>
        <taxon>Desulfomonilaceae</taxon>
        <taxon>Desulfomonile</taxon>
    </lineage>
</organism>
<feature type="repeat" description="ANK" evidence="3">
    <location>
        <begin position="33"/>
        <end position="65"/>
    </location>
</feature>
<keyword evidence="5" id="KW-0472">Membrane</keyword>
<feature type="transmembrane region" description="Helical" evidence="5">
    <location>
        <begin position="289"/>
        <end position="317"/>
    </location>
</feature>
<evidence type="ECO:0000256" key="3">
    <source>
        <dbReference type="PROSITE-ProRule" id="PRU00023"/>
    </source>
</evidence>
<keyword evidence="1" id="KW-0677">Repeat</keyword>
<evidence type="ECO:0000313" key="7">
    <source>
        <dbReference type="Proteomes" id="UP000807825"/>
    </source>
</evidence>
<dbReference type="AlphaFoldDB" id="A0A9D6V974"/>
<keyword evidence="5" id="KW-0812">Transmembrane</keyword>
<name>A0A9D6V974_9BACT</name>
<dbReference type="InterPro" id="IPR036770">
    <property type="entry name" value="Ankyrin_rpt-contain_sf"/>
</dbReference>
<dbReference type="PANTHER" id="PTHR24171:SF9">
    <property type="entry name" value="ANKYRIN REPEAT DOMAIN-CONTAINING PROTEIN 39"/>
    <property type="match status" value="1"/>
</dbReference>
<protein>
    <submittedName>
        <fullName evidence="6">Ankyrin repeat domain-containing protein</fullName>
    </submittedName>
</protein>
<dbReference type="PROSITE" id="PS50088">
    <property type="entry name" value="ANK_REPEAT"/>
    <property type="match status" value="2"/>
</dbReference>